<keyword evidence="2" id="KW-1133">Transmembrane helix</keyword>
<comment type="caution">
    <text evidence="3">The sequence shown here is derived from an EMBL/GenBank/DDBJ whole genome shotgun (WGS) entry which is preliminary data.</text>
</comment>
<proteinExistence type="predicted"/>
<keyword evidence="2" id="KW-0812">Transmembrane</keyword>
<dbReference type="Proteomes" id="UP000320781">
    <property type="component" value="Unassembled WGS sequence"/>
</dbReference>
<name>A0A523QGY6_UNCAE</name>
<evidence type="ECO:0000256" key="2">
    <source>
        <dbReference type="SAM" id="Phobius"/>
    </source>
</evidence>
<dbReference type="PANTHER" id="PTHR31876">
    <property type="entry name" value="COV-LIKE PROTEIN 1"/>
    <property type="match status" value="1"/>
</dbReference>
<dbReference type="PANTHER" id="PTHR31876:SF26">
    <property type="entry name" value="PROTEIN LIKE COV 2"/>
    <property type="match status" value="1"/>
</dbReference>
<dbReference type="EMBL" id="SOKU01000295">
    <property type="protein sequence ID" value="TES84737.1"/>
    <property type="molecule type" value="Genomic_DNA"/>
</dbReference>
<sequence length="240" mass="26859">MMRALRTYFITGLVTLIPLFLTVIILAYIYQRLDALLTRLVPLIVRTLIPPFLMERAGGLIAVGVKIASLLIIIGAITLFGFFTSRVVGRKILDFIERRLFFHIPLISTIYRTIKEINDVLFSGRKYIFKGVVMVEYPRPGVYSIGFVTAETPMTQEGGDSSEKMLSVFIPTTPNPTSGYLALIPEKNTTPLPIRVEKAFKLIISGGALAPQYKEELEEGRRSLEAHGKSLSARLDSRHD</sequence>
<organism evidence="3 4">
    <name type="scientific">Aerophobetes bacterium</name>
    <dbReference type="NCBI Taxonomy" id="2030807"/>
    <lineage>
        <taxon>Bacteria</taxon>
        <taxon>Candidatus Aerophobota</taxon>
    </lineage>
</organism>
<protein>
    <submittedName>
        <fullName evidence="3">DUF502 domain-containing protein</fullName>
    </submittedName>
</protein>
<reference evidence="3 4" key="1">
    <citation type="submission" date="2019-03" db="EMBL/GenBank/DDBJ databases">
        <title>Metabolic potential of uncultured bacteria and archaea associated with petroleum seepage in deep-sea sediments.</title>
        <authorList>
            <person name="Dong X."/>
            <person name="Hubert C."/>
        </authorList>
    </citation>
    <scope>NUCLEOTIDE SEQUENCE [LARGE SCALE GENOMIC DNA]</scope>
    <source>
        <strain evidence="3">E44_bin92</strain>
    </source>
</reference>
<dbReference type="AlphaFoldDB" id="A0A523QGY6"/>
<gene>
    <name evidence="3" type="ORF">E3J95_06075</name>
</gene>
<keyword evidence="2" id="KW-0472">Membrane</keyword>
<feature type="transmembrane region" description="Helical" evidence="2">
    <location>
        <begin position="60"/>
        <end position="83"/>
    </location>
</feature>
<feature type="region of interest" description="Disordered" evidence="1">
    <location>
        <begin position="220"/>
        <end position="240"/>
    </location>
</feature>
<feature type="transmembrane region" description="Helical" evidence="2">
    <location>
        <begin position="7"/>
        <end position="30"/>
    </location>
</feature>
<dbReference type="Pfam" id="PF04367">
    <property type="entry name" value="DUF502"/>
    <property type="match status" value="1"/>
</dbReference>
<evidence type="ECO:0000256" key="1">
    <source>
        <dbReference type="SAM" id="MobiDB-lite"/>
    </source>
</evidence>
<accession>A0A523QGY6</accession>
<evidence type="ECO:0000313" key="4">
    <source>
        <dbReference type="Proteomes" id="UP000320781"/>
    </source>
</evidence>
<evidence type="ECO:0000313" key="3">
    <source>
        <dbReference type="EMBL" id="TES84737.1"/>
    </source>
</evidence>
<dbReference type="InterPro" id="IPR007462">
    <property type="entry name" value="COV1-like"/>
</dbReference>